<reference evidence="14" key="1">
    <citation type="submission" date="2016-10" db="EMBL/GenBank/DDBJ databases">
        <authorList>
            <person name="Varghese N."/>
            <person name="Submissions S."/>
        </authorList>
    </citation>
    <scope>NUCLEOTIDE SEQUENCE [LARGE SCALE GENOMIC DNA]</scope>
    <source>
        <strain evidence="14">DSM 17616</strain>
    </source>
</reference>
<feature type="domain" description="TonB-dependent receptor plug" evidence="12">
    <location>
        <begin position="59"/>
        <end position="173"/>
    </location>
</feature>
<dbReference type="InterPro" id="IPR012910">
    <property type="entry name" value="Plug_dom"/>
</dbReference>
<keyword evidence="3 8" id="KW-1134">Transmembrane beta strand</keyword>
<dbReference type="Gene3D" id="2.170.130.10">
    <property type="entry name" value="TonB-dependent receptor, plug domain"/>
    <property type="match status" value="1"/>
</dbReference>
<evidence type="ECO:0000259" key="11">
    <source>
        <dbReference type="Pfam" id="PF00593"/>
    </source>
</evidence>
<comment type="similarity">
    <text evidence="8 9">Belongs to the TonB-dependent receptor family.</text>
</comment>
<keyword evidence="2 8" id="KW-0813">Transport</keyword>
<evidence type="ECO:0000313" key="13">
    <source>
        <dbReference type="EMBL" id="SEH55450.1"/>
    </source>
</evidence>
<comment type="subcellular location">
    <subcellularLocation>
        <location evidence="1 8">Cell outer membrane</location>
        <topology evidence="1 8">Multi-pass membrane protein</topology>
    </subcellularLocation>
</comment>
<evidence type="ECO:0000259" key="12">
    <source>
        <dbReference type="Pfam" id="PF07715"/>
    </source>
</evidence>
<evidence type="ECO:0000256" key="4">
    <source>
        <dbReference type="ARBA" id="ARBA00022692"/>
    </source>
</evidence>
<evidence type="ECO:0000313" key="14">
    <source>
        <dbReference type="Proteomes" id="UP000199371"/>
    </source>
</evidence>
<name>A0A1H6J453_9GAMM</name>
<dbReference type="CDD" id="cd01347">
    <property type="entry name" value="ligand_gated_channel"/>
    <property type="match status" value="1"/>
</dbReference>
<dbReference type="RefSeq" id="WP_092789038.1">
    <property type="nucleotide sequence ID" value="NZ_FNXF01000001.1"/>
</dbReference>
<dbReference type="InterPro" id="IPR000531">
    <property type="entry name" value="Beta-barrel_TonB"/>
</dbReference>
<dbReference type="PROSITE" id="PS52016">
    <property type="entry name" value="TONB_DEPENDENT_REC_3"/>
    <property type="match status" value="1"/>
</dbReference>
<feature type="domain" description="TonB-dependent receptor-like beta-barrel" evidence="11">
    <location>
        <begin position="414"/>
        <end position="867"/>
    </location>
</feature>
<evidence type="ECO:0000256" key="6">
    <source>
        <dbReference type="ARBA" id="ARBA00023136"/>
    </source>
</evidence>
<dbReference type="EMBL" id="FNXF01000001">
    <property type="protein sequence ID" value="SEH55450.1"/>
    <property type="molecule type" value="Genomic_DNA"/>
</dbReference>
<dbReference type="GO" id="GO:0009279">
    <property type="term" value="C:cell outer membrane"/>
    <property type="evidence" value="ECO:0007669"/>
    <property type="project" value="UniProtKB-SubCell"/>
</dbReference>
<dbReference type="PANTHER" id="PTHR40980:SF3">
    <property type="entry name" value="TONB-DEPENDENT RECEPTOR-LIKE BETA-BARREL DOMAIN-CONTAINING PROTEIN"/>
    <property type="match status" value="1"/>
</dbReference>
<dbReference type="STRING" id="173990.SAMN05660691_00085"/>
<keyword evidence="10" id="KW-0732">Signal</keyword>
<evidence type="ECO:0000256" key="7">
    <source>
        <dbReference type="ARBA" id="ARBA00023237"/>
    </source>
</evidence>
<dbReference type="Gene3D" id="2.40.170.20">
    <property type="entry name" value="TonB-dependent receptor, beta-barrel domain"/>
    <property type="match status" value="1"/>
</dbReference>
<evidence type="ECO:0000256" key="10">
    <source>
        <dbReference type="SAM" id="SignalP"/>
    </source>
</evidence>
<organism evidence="13 14">
    <name type="scientific">Rheinheimera pacifica</name>
    <dbReference type="NCBI Taxonomy" id="173990"/>
    <lineage>
        <taxon>Bacteria</taxon>
        <taxon>Pseudomonadati</taxon>
        <taxon>Pseudomonadota</taxon>
        <taxon>Gammaproteobacteria</taxon>
        <taxon>Chromatiales</taxon>
        <taxon>Chromatiaceae</taxon>
        <taxon>Rheinheimera</taxon>
    </lineage>
</organism>
<keyword evidence="5 9" id="KW-0798">TonB box</keyword>
<dbReference type="InterPro" id="IPR039426">
    <property type="entry name" value="TonB-dep_rcpt-like"/>
</dbReference>
<dbReference type="AlphaFoldDB" id="A0A1H6J453"/>
<evidence type="ECO:0000256" key="1">
    <source>
        <dbReference type="ARBA" id="ARBA00004571"/>
    </source>
</evidence>
<keyword evidence="7 8" id="KW-0998">Cell outer membrane</keyword>
<gene>
    <name evidence="13" type="ORF">SAMN05660691_00085</name>
</gene>
<keyword evidence="13" id="KW-0675">Receptor</keyword>
<dbReference type="NCBIfam" id="TIGR01782">
    <property type="entry name" value="TonB-Xanth-Caul"/>
    <property type="match status" value="1"/>
</dbReference>
<keyword evidence="6 8" id="KW-0472">Membrane</keyword>
<evidence type="ECO:0000256" key="2">
    <source>
        <dbReference type="ARBA" id="ARBA00022448"/>
    </source>
</evidence>
<dbReference type="SUPFAM" id="SSF56935">
    <property type="entry name" value="Porins"/>
    <property type="match status" value="1"/>
</dbReference>
<dbReference type="InterPro" id="IPR037066">
    <property type="entry name" value="Plug_dom_sf"/>
</dbReference>
<dbReference type="InterPro" id="IPR036942">
    <property type="entry name" value="Beta-barrel_TonB_sf"/>
</dbReference>
<evidence type="ECO:0000256" key="5">
    <source>
        <dbReference type="ARBA" id="ARBA00023077"/>
    </source>
</evidence>
<keyword evidence="4 8" id="KW-0812">Transmembrane</keyword>
<dbReference type="PANTHER" id="PTHR40980">
    <property type="entry name" value="PLUG DOMAIN-CONTAINING PROTEIN"/>
    <property type="match status" value="1"/>
</dbReference>
<feature type="signal peptide" evidence="10">
    <location>
        <begin position="1"/>
        <end position="28"/>
    </location>
</feature>
<accession>A0A1H6J453</accession>
<keyword evidence="14" id="KW-1185">Reference proteome</keyword>
<sequence length="900" mass="99896">MKTNLCKSHLALAVLAAIPALCSAPVLAQSAPAEVTTETEVIEVKGFRSAIIKAKDLKREAMIAQDSIVAEDIADFPDLNLADSLQRVPGVTITREGGEGRQISLRGLGPDFTRVQVNGMEALGTSSSPMDARGGVSRSRAFDFNIFASELFNQIDVKKSYSADQEEGGIAGTVNLRTAKPFDYDGAQAAVSGQLGTNSNTDSTDPRIAALLSNTWSDFGALVSVAYSDRDTMEYGSNTTRWRREGGKTAADASNTALQAELDSGELWFPRGHRYSMWENEQKRLGVTAALQYKPSQDFSLVLDLMHGKLENTLSEHHHAVKDNNVVNELVWRDNNGDKEVIYADYKNATWRNENRQDYNESVFNQISLTADWTLSDTLKMRAMLGHSSSDYEQPRVNKLNIEAKKSVNIITDFSQDAFYGHSYSPDFDVSTLEGYTVKDLYFQSNFIYSDFDNARLDFDYYLTDSSSLKFGANYKKFSNTGFERVAQNFPTNPATPQNQGVFTLTAGQVQLFSGHPDRSWLEGDMAALQAFYGLTDFALTDEYTVESSAYDLTEETRAAYLVYDTEYDVAGAPLRLNVGVRYFNTEITSAGLSKGVPTQMVRDYSDYLPSLNIAYEFIDDVIWRTGISKNMTRPSLGAMAFSANVSQTSLGENDIGQISVGNPNLQPFESVNFDTALEWYFEDVGLASVALFYKDIDNFIVTETQQIVYSELGLPAALLPVGKTVDDIFNVSSPQNSDSSTIKGFELAVQRDLDFLPAPFNNLGVIANYTWADGKTLYRNVENSGEDQFKAFPGLSKQSYNLTLYYETEQWGARVAAAYRSKYITGVESGSIDDDERGYHATTNVDFSAFYRLTDNVKLNLEAINLTNVRDELYSDSSNRAYNTTYSGRTYMAGITVQF</sequence>
<proteinExistence type="inferred from homology"/>
<dbReference type="OrthoDB" id="99276at2"/>
<evidence type="ECO:0000256" key="9">
    <source>
        <dbReference type="RuleBase" id="RU003357"/>
    </source>
</evidence>
<feature type="chain" id="PRO_5011525109" evidence="10">
    <location>
        <begin position="29"/>
        <end position="900"/>
    </location>
</feature>
<dbReference type="Pfam" id="PF00593">
    <property type="entry name" value="TonB_dep_Rec_b-barrel"/>
    <property type="match status" value="1"/>
</dbReference>
<evidence type="ECO:0000256" key="3">
    <source>
        <dbReference type="ARBA" id="ARBA00022452"/>
    </source>
</evidence>
<dbReference type="InterPro" id="IPR010104">
    <property type="entry name" value="TonB_rcpt_bac"/>
</dbReference>
<evidence type="ECO:0000256" key="8">
    <source>
        <dbReference type="PROSITE-ProRule" id="PRU01360"/>
    </source>
</evidence>
<dbReference type="Pfam" id="PF07715">
    <property type="entry name" value="Plug"/>
    <property type="match status" value="1"/>
</dbReference>
<dbReference type="Proteomes" id="UP000199371">
    <property type="component" value="Unassembled WGS sequence"/>
</dbReference>
<protein>
    <submittedName>
        <fullName evidence="13">TonB-dependent receptor</fullName>
    </submittedName>
</protein>